<dbReference type="EMBL" id="JACJPW010000003">
    <property type="protein sequence ID" value="MBD2179903.1"/>
    <property type="molecule type" value="Genomic_DNA"/>
</dbReference>
<protein>
    <submittedName>
        <fullName evidence="1">Uncharacterized protein</fullName>
    </submittedName>
</protein>
<sequence>MKMAGENQRYQVEFPRMPLAVYRELATHLRQVEGVQTSPIPQQSQEFDYDRSQVGSLWIEYSETVDDVSRQRVEQILQYYRERYGTR</sequence>
<dbReference type="AlphaFoldDB" id="A0A926ZEC0"/>
<keyword evidence="2" id="KW-1185">Reference proteome</keyword>
<reference evidence="1" key="2">
    <citation type="submission" date="2020-08" db="EMBL/GenBank/DDBJ databases">
        <authorList>
            <person name="Chen M."/>
            <person name="Teng W."/>
            <person name="Zhao L."/>
            <person name="Hu C."/>
            <person name="Zhou Y."/>
            <person name="Han B."/>
            <person name="Song L."/>
            <person name="Shu W."/>
        </authorList>
    </citation>
    <scope>NUCLEOTIDE SEQUENCE</scope>
    <source>
        <strain evidence="1">FACHB-1375</strain>
    </source>
</reference>
<evidence type="ECO:0000313" key="1">
    <source>
        <dbReference type="EMBL" id="MBD2179903.1"/>
    </source>
</evidence>
<organism evidence="1 2">
    <name type="scientific">Aerosakkonema funiforme FACHB-1375</name>
    <dbReference type="NCBI Taxonomy" id="2949571"/>
    <lineage>
        <taxon>Bacteria</taxon>
        <taxon>Bacillati</taxon>
        <taxon>Cyanobacteriota</taxon>
        <taxon>Cyanophyceae</taxon>
        <taxon>Oscillatoriophycideae</taxon>
        <taxon>Aerosakkonematales</taxon>
        <taxon>Aerosakkonemataceae</taxon>
        <taxon>Aerosakkonema</taxon>
    </lineage>
</organism>
<name>A0A926ZEC0_9CYAN</name>
<gene>
    <name evidence="1" type="ORF">H6G03_02045</name>
</gene>
<comment type="caution">
    <text evidence="1">The sequence shown here is derived from an EMBL/GenBank/DDBJ whole genome shotgun (WGS) entry which is preliminary data.</text>
</comment>
<accession>A0A926ZEC0</accession>
<dbReference type="Proteomes" id="UP000641646">
    <property type="component" value="Unassembled WGS sequence"/>
</dbReference>
<evidence type="ECO:0000313" key="2">
    <source>
        <dbReference type="Proteomes" id="UP000641646"/>
    </source>
</evidence>
<reference evidence="1" key="1">
    <citation type="journal article" date="2015" name="ISME J.">
        <title>Draft Genome Sequence of Streptomyces incarnatus NRRL8089, which Produces the Nucleoside Antibiotic Sinefungin.</title>
        <authorList>
            <person name="Oshima K."/>
            <person name="Hattori M."/>
            <person name="Shimizu H."/>
            <person name="Fukuda K."/>
            <person name="Nemoto M."/>
            <person name="Inagaki K."/>
            <person name="Tamura T."/>
        </authorList>
    </citation>
    <scope>NUCLEOTIDE SEQUENCE</scope>
    <source>
        <strain evidence="1">FACHB-1375</strain>
    </source>
</reference>
<proteinExistence type="predicted"/>